<name>A0ABS7FJ69_9NEIS</name>
<evidence type="ECO:0000313" key="2">
    <source>
        <dbReference type="EMBL" id="MBW8290136.1"/>
    </source>
</evidence>
<evidence type="ECO:0000313" key="3">
    <source>
        <dbReference type="Proteomes" id="UP000711178"/>
    </source>
</evidence>
<organism evidence="2 3">
    <name type="scientific">Chromobacterium subtsugae</name>
    <dbReference type="NCBI Taxonomy" id="251747"/>
    <lineage>
        <taxon>Bacteria</taxon>
        <taxon>Pseudomonadati</taxon>
        <taxon>Pseudomonadota</taxon>
        <taxon>Betaproteobacteria</taxon>
        <taxon>Neisseriales</taxon>
        <taxon>Chromobacteriaceae</taxon>
        <taxon>Chromobacterium</taxon>
    </lineage>
</organism>
<sequence length="768" mass="88177">MSIKSISKINNYGIFNSFNNTGLHDYGKYNLFYGWNGCGKSTLSTIFYGLGKKAKSEKFPQGAFSIVLEDGVTVSSDQLDLTSLNIHTFNQEFIDQNIAWNSVVKKILLIDEGKIKEREELESKKKIQKTDREFYEEELLELTKINTSIQKFGTDSARHIKASLQSIDTSDRYYLNYDKRKFESFIEANKDGVAKEEAILDEEKLLELTNAAKPIELPSVSFAKQEISDATYEKARERLDDLLGNTFVSETIDHLTNNPDIKSWVEAGLALHKNHNANSCEFCGEKISEDRVKKLEGHFNDNYRKFQERIEAADKWLADQYITTPVLPAVSQFYDELKSSYLGASDELQNAIQLVNKGIELWHGALGAKRTSPLNTNFHIQSIDSGAIGFFNEAMAKIDLIVKAHNHKSANFEEETAKSKKQLELHYAATEIRSFGYQVKKKDLFDREAKNNELKLSIDNREKEIIAIESSLANESIGADKFNEALHKFLGRTELTLRFNQQKKGYEIIRNNSEVINGQLSEGEKTAIAFVYFMIKIKENDNKIEDSVIVVDDPVSSFDSNHLFHSYSFLRSNCEKAKQLFVFTHNFTYFKLVRDWFEGVNKGRRRKEKEPNAYFFSIESSGQPRHSEIKNASSSLIHYNSEYHYIFSRLKDFAGKDALSRDDAFLTANLARKLLESFFSFKYPKHRSDIAQLMDRGLKDSKTITAETKEKIYRFINKYSHSAVIEINEDSSENLFGESQNVIKDIFNWLNEVDEVHFKEMLEVASEA</sequence>
<reference evidence="2 3" key="1">
    <citation type="submission" date="2021-05" db="EMBL/GenBank/DDBJ databases">
        <title>Draft Whole Genome Sequencing Of Biosensor Chromobacterium violaceum Strain CV026 Reveals A Regulatory RNA In Chromobacterium violaceum Phenotype Regulatory Network.</title>
        <authorList>
            <person name="Hong K.W."/>
            <person name="Chan K.G."/>
            <person name="Chang C.-Y."/>
        </authorList>
    </citation>
    <scope>NUCLEOTIDE SEQUENCE [LARGE SCALE GENOMIC DNA]</scope>
    <source>
        <strain evidence="2 3">ATCC 31532</strain>
    </source>
</reference>
<dbReference type="InterPro" id="IPR026866">
    <property type="entry name" value="CR006_AAA"/>
</dbReference>
<feature type="domain" description="Protein CR006 P-loop" evidence="1">
    <location>
        <begin position="11"/>
        <end position="747"/>
    </location>
</feature>
<keyword evidence="3" id="KW-1185">Reference proteome</keyword>
<dbReference type="InterPro" id="IPR027417">
    <property type="entry name" value="P-loop_NTPase"/>
</dbReference>
<evidence type="ECO:0000259" key="1">
    <source>
        <dbReference type="Pfam" id="PF13166"/>
    </source>
</evidence>
<dbReference type="EMBL" id="JAHDTB010000034">
    <property type="protein sequence ID" value="MBW8290136.1"/>
    <property type="molecule type" value="Genomic_DNA"/>
</dbReference>
<dbReference type="SUPFAM" id="SSF52540">
    <property type="entry name" value="P-loop containing nucleoside triphosphate hydrolases"/>
    <property type="match status" value="1"/>
</dbReference>
<dbReference type="GeneID" id="89685638"/>
<dbReference type="Pfam" id="PF13166">
    <property type="entry name" value="AAA_13"/>
    <property type="match status" value="1"/>
</dbReference>
<comment type="caution">
    <text evidence="2">The sequence shown here is derived from an EMBL/GenBank/DDBJ whole genome shotgun (WGS) entry which is preliminary data.</text>
</comment>
<dbReference type="Proteomes" id="UP000711178">
    <property type="component" value="Unassembled WGS sequence"/>
</dbReference>
<accession>A0ABS7FJ69</accession>
<protein>
    <submittedName>
        <fullName evidence="2">AAA family ATPase</fullName>
    </submittedName>
</protein>
<dbReference type="Gene3D" id="3.40.50.300">
    <property type="entry name" value="P-loop containing nucleotide triphosphate hydrolases"/>
    <property type="match status" value="1"/>
</dbReference>
<gene>
    <name evidence="2" type="ORF">KIF53_21060</name>
</gene>
<proteinExistence type="predicted"/>
<dbReference type="RefSeq" id="WP_043573354.1">
    <property type="nucleotide sequence ID" value="NZ_CP142381.1"/>
</dbReference>